<name>A0A4Y2C3D6_ARAVE</name>
<organism evidence="1 2">
    <name type="scientific">Araneus ventricosus</name>
    <name type="common">Orbweaver spider</name>
    <name type="synonym">Epeira ventricosa</name>
    <dbReference type="NCBI Taxonomy" id="182803"/>
    <lineage>
        <taxon>Eukaryota</taxon>
        <taxon>Metazoa</taxon>
        <taxon>Ecdysozoa</taxon>
        <taxon>Arthropoda</taxon>
        <taxon>Chelicerata</taxon>
        <taxon>Arachnida</taxon>
        <taxon>Araneae</taxon>
        <taxon>Araneomorphae</taxon>
        <taxon>Entelegynae</taxon>
        <taxon>Araneoidea</taxon>
        <taxon>Araneidae</taxon>
        <taxon>Araneus</taxon>
    </lineage>
</organism>
<proteinExistence type="predicted"/>
<feature type="non-terminal residue" evidence="1">
    <location>
        <position position="1"/>
    </location>
</feature>
<dbReference type="AlphaFoldDB" id="A0A4Y2C3D6"/>
<reference evidence="1 2" key="1">
    <citation type="journal article" date="2019" name="Sci. Rep.">
        <title>Orb-weaving spider Araneus ventricosus genome elucidates the spidroin gene catalogue.</title>
        <authorList>
            <person name="Kono N."/>
            <person name="Nakamura H."/>
            <person name="Ohtoshi R."/>
            <person name="Moran D.A.P."/>
            <person name="Shinohara A."/>
            <person name="Yoshida Y."/>
            <person name="Fujiwara M."/>
            <person name="Mori M."/>
            <person name="Tomita M."/>
            <person name="Arakawa K."/>
        </authorList>
    </citation>
    <scope>NUCLEOTIDE SEQUENCE [LARGE SCALE GENOMIC DNA]</scope>
</reference>
<evidence type="ECO:0000313" key="1">
    <source>
        <dbReference type="EMBL" id="GBL98613.1"/>
    </source>
</evidence>
<dbReference type="Proteomes" id="UP000499080">
    <property type="component" value="Unassembled WGS sequence"/>
</dbReference>
<sequence>KIYPLQPPEDPDGYLQYAGWGPKENQLVSFHKFLYMTKVLPQVILFLTKSNIIIKPRKKVNLNINKIHCGYVDRRVCGYIPHFLVNHRTYFNQTLYTYIQDKRKKPVNFTKKEEPEEPLQTQQRLRQQRIRKENLRVSGRPIQTQQLLQQHHIRQEILRTPELHDYREQRLHVDDLNM</sequence>
<gene>
    <name evidence="1" type="ORF">AVEN_19676-2_1</name>
</gene>
<evidence type="ECO:0000313" key="2">
    <source>
        <dbReference type="Proteomes" id="UP000499080"/>
    </source>
</evidence>
<comment type="caution">
    <text evidence="1">The sequence shown here is derived from an EMBL/GenBank/DDBJ whole genome shotgun (WGS) entry which is preliminary data.</text>
</comment>
<dbReference type="EMBL" id="BGPR01000141">
    <property type="protein sequence ID" value="GBL98613.1"/>
    <property type="molecule type" value="Genomic_DNA"/>
</dbReference>
<protein>
    <submittedName>
        <fullName evidence="1">Uncharacterized protein</fullName>
    </submittedName>
</protein>
<keyword evidence="2" id="KW-1185">Reference proteome</keyword>
<accession>A0A4Y2C3D6</accession>